<evidence type="ECO:0000259" key="2">
    <source>
        <dbReference type="Pfam" id="PF08241"/>
    </source>
</evidence>
<dbReference type="SUPFAM" id="SSF53335">
    <property type="entry name" value="S-adenosyl-L-methionine-dependent methyltransferases"/>
    <property type="match status" value="1"/>
</dbReference>
<dbReference type="OrthoDB" id="65624at2"/>
<keyword evidence="4" id="KW-1185">Reference proteome</keyword>
<evidence type="ECO:0000313" key="4">
    <source>
        <dbReference type="Proteomes" id="UP000198680"/>
    </source>
</evidence>
<dbReference type="STRING" id="1137991.SAMN05660642_01566"/>
<name>A0A1G9Q9V2_9ACTN</name>
<dbReference type="InterPro" id="IPR029063">
    <property type="entry name" value="SAM-dependent_MTases_sf"/>
</dbReference>
<accession>A0A1G9Q9V2</accession>
<dbReference type="Proteomes" id="UP000198680">
    <property type="component" value="Unassembled WGS sequence"/>
</dbReference>
<keyword evidence="3" id="KW-0489">Methyltransferase</keyword>
<gene>
    <name evidence="3" type="ORF">SAMN05660642_01566</name>
</gene>
<dbReference type="CDD" id="cd02440">
    <property type="entry name" value="AdoMet_MTases"/>
    <property type="match status" value="1"/>
</dbReference>
<dbReference type="GO" id="GO:0008757">
    <property type="term" value="F:S-adenosylmethionine-dependent methyltransferase activity"/>
    <property type="evidence" value="ECO:0007669"/>
    <property type="project" value="InterPro"/>
</dbReference>
<dbReference type="PANTHER" id="PTHR45036">
    <property type="entry name" value="METHYLTRANSFERASE LIKE 7B"/>
    <property type="match status" value="1"/>
</dbReference>
<feature type="region of interest" description="Disordered" evidence="1">
    <location>
        <begin position="1"/>
        <end position="31"/>
    </location>
</feature>
<dbReference type="EMBL" id="FNHE01000003">
    <property type="protein sequence ID" value="SDM07723.1"/>
    <property type="molecule type" value="Genomic_DNA"/>
</dbReference>
<dbReference type="PANTHER" id="PTHR45036:SF1">
    <property type="entry name" value="METHYLTRANSFERASE LIKE 7A"/>
    <property type="match status" value="1"/>
</dbReference>
<keyword evidence="3" id="KW-0808">Transferase</keyword>
<evidence type="ECO:0000256" key="1">
    <source>
        <dbReference type="SAM" id="MobiDB-lite"/>
    </source>
</evidence>
<evidence type="ECO:0000313" key="3">
    <source>
        <dbReference type="EMBL" id="SDM07723.1"/>
    </source>
</evidence>
<organism evidence="3 4">
    <name type="scientific">Geodermatophilus siccatus</name>
    <dbReference type="NCBI Taxonomy" id="1137991"/>
    <lineage>
        <taxon>Bacteria</taxon>
        <taxon>Bacillati</taxon>
        <taxon>Actinomycetota</taxon>
        <taxon>Actinomycetes</taxon>
        <taxon>Geodermatophilales</taxon>
        <taxon>Geodermatophilaceae</taxon>
        <taxon>Geodermatophilus</taxon>
    </lineage>
</organism>
<sequence length="246" mass="25808">MTGRAGRRGAGGARTPRRPTAVHHPEVPARQRVLPTDRPRPVFSRLYARISEGMDAEGLGALRTELLAPLSGSVVEVGCGNGRNFTRYPAAVTGVTAVEPEPHLRGLATRAAAAAPVPVTVVAGTAEALPLPDGGADAAVLCLVLCSLPDRDRALAELTRVLRPGGTLAFLEHGLGPTRRVRAAQRLADATLWPLLAGGCHTAVDPVGSIQRAGFEVTTLRRLRFPDSRLTLPATPHVLGLARRPG</sequence>
<dbReference type="AlphaFoldDB" id="A0A1G9Q9V2"/>
<dbReference type="InterPro" id="IPR052356">
    <property type="entry name" value="Thiol_S-MT"/>
</dbReference>
<feature type="domain" description="Methyltransferase type 11" evidence="2">
    <location>
        <begin position="75"/>
        <end position="170"/>
    </location>
</feature>
<dbReference type="Gene3D" id="3.40.50.150">
    <property type="entry name" value="Vaccinia Virus protein VP39"/>
    <property type="match status" value="1"/>
</dbReference>
<dbReference type="Pfam" id="PF08241">
    <property type="entry name" value="Methyltransf_11"/>
    <property type="match status" value="1"/>
</dbReference>
<proteinExistence type="predicted"/>
<reference evidence="4" key="1">
    <citation type="submission" date="2016-10" db="EMBL/GenBank/DDBJ databases">
        <authorList>
            <person name="Varghese N."/>
            <person name="Submissions S."/>
        </authorList>
    </citation>
    <scope>NUCLEOTIDE SEQUENCE [LARGE SCALE GENOMIC DNA]</scope>
    <source>
        <strain evidence="4">DSM 45419</strain>
    </source>
</reference>
<dbReference type="GO" id="GO:0032259">
    <property type="term" value="P:methylation"/>
    <property type="evidence" value="ECO:0007669"/>
    <property type="project" value="UniProtKB-KW"/>
</dbReference>
<protein>
    <submittedName>
        <fullName evidence="3">Methyltransferase domain-containing protein</fullName>
    </submittedName>
</protein>
<dbReference type="InterPro" id="IPR013216">
    <property type="entry name" value="Methyltransf_11"/>
</dbReference>